<feature type="compositionally biased region" description="Gly residues" evidence="1">
    <location>
        <begin position="131"/>
        <end position="153"/>
    </location>
</feature>
<reference evidence="4" key="1">
    <citation type="submission" date="2025-08" db="UniProtKB">
        <authorList>
            <consortium name="RefSeq"/>
        </authorList>
    </citation>
    <scope>IDENTIFICATION</scope>
</reference>
<feature type="region of interest" description="Disordered" evidence="1">
    <location>
        <begin position="128"/>
        <end position="154"/>
    </location>
</feature>
<evidence type="ECO:0000313" key="3">
    <source>
        <dbReference type="Proteomes" id="UP000695022"/>
    </source>
</evidence>
<dbReference type="GeneID" id="106808837"/>
<feature type="signal peptide" evidence="2">
    <location>
        <begin position="1"/>
        <end position="16"/>
    </location>
</feature>
<feature type="compositionally biased region" description="Gly residues" evidence="1">
    <location>
        <begin position="33"/>
        <end position="50"/>
    </location>
</feature>
<dbReference type="Proteomes" id="UP000695022">
    <property type="component" value="Unplaced"/>
</dbReference>
<name>A0ABM1E4T4_PRICU</name>
<gene>
    <name evidence="4" type="primary">LOC106808837</name>
</gene>
<organism evidence="3 4">
    <name type="scientific">Priapulus caudatus</name>
    <name type="common">Priapulid worm</name>
    <dbReference type="NCBI Taxonomy" id="37621"/>
    <lineage>
        <taxon>Eukaryota</taxon>
        <taxon>Metazoa</taxon>
        <taxon>Ecdysozoa</taxon>
        <taxon>Scalidophora</taxon>
        <taxon>Priapulida</taxon>
        <taxon>Priapulimorpha</taxon>
        <taxon>Priapulimorphida</taxon>
        <taxon>Priapulidae</taxon>
        <taxon>Priapulus</taxon>
    </lineage>
</organism>
<keyword evidence="3" id="KW-1185">Reference proteome</keyword>
<feature type="compositionally biased region" description="Gly residues" evidence="1">
    <location>
        <begin position="233"/>
        <end position="245"/>
    </location>
</feature>
<dbReference type="RefSeq" id="XP_014667205.1">
    <property type="nucleotide sequence ID" value="XM_014811719.1"/>
</dbReference>
<evidence type="ECO:0000256" key="2">
    <source>
        <dbReference type="SAM" id="SignalP"/>
    </source>
</evidence>
<feature type="compositionally biased region" description="Gly residues" evidence="1">
    <location>
        <begin position="60"/>
        <end position="83"/>
    </location>
</feature>
<evidence type="ECO:0000256" key="1">
    <source>
        <dbReference type="SAM" id="MobiDB-lite"/>
    </source>
</evidence>
<feature type="region of interest" description="Disordered" evidence="1">
    <location>
        <begin position="33"/>
        <end position="101"/>
    </location>
</feature>
<feature type="compositionally biased region" description="Gly residues" evidence="1">
    <location>
        <begin position="91"/>
        <end position="101"/>
    </location>
</feature>
<feature type="compositionally biased region" description="Gly residues" evidence="1">
    <location>
        <begin position="253"/>
        <end position="265"/>
    </location>
</feature>
<feature type="region of interest" description="Disordered" evidence="1">
    <location>
        <begin position="233"/>
        <end position="265"/>
    </location>
</feature>
<accession>A0ABM1E4T4</accession>
<protein>
    <submittedName>
        <fullName evidence="4">Loricrin-like</fullName>
    </submittedName>
</protein>
<keyword evidence="2" id="KW-0732">Signal</keyword>
<evidence type="ECO:0000313" key="4">
    <source>
        <dbReference type="RefSeq" id="XP_014667205.1"/>
    </source>
</evidence>
<proteinExistence type="predicted"/>
<feature type="chain" id="PRO_5047315237" evidence="2">
    <location>
        <begin position="17"/>
        <end position="394"/>
    </location>
</feature>
<sequence length="394" mass="38803">MKSAFVFLALLGIALGVDDLGALRQTGGSTFTLGGGQGRGFRSGSSGGGSFRSSFSSSSSGGGSLGGGSLGGGSLGGGGGGGSFRSFQTSGGAGGGLGGQGAGETVVTTVSETSPVVLTGIDTFTTRREGGTFGGGDGGRFIVSGGGQTGGGRVITTREEQTTGLGSGTGGGFIIQRGGGLGGQTGGGRIITTTEEQTTGLGSGTGRRFIVQGGGSQGGQQSGFSVRTTGTGGNFGRGAIGGGTITGTQRFTSGGGTGRFTSGGGTGRFTSGGGTFTSGQFGTGSGAIRGTLEDGATDAPEFFTTTRYGPISSGGLRGSGDRSATLTFSRTGSATGSLFSRDNADATENAKKSRGYEYRYREGHEYTQPRTLYNYDIEEPIWGFNDQDTVYTGE</sequence>